<sequence length="280" mass="28992">MSESTTQTATQLASQYSAQVTDDLERNTKEQERISAEITSAQQQLAALQHDHALLVNMQQALGITSRPARPATAPEPAATTEAATVPAPRDGATAEPVTGKRTRSGKTAAASKRTATAKPGAKAAAKAGAKPAAESAAKPSAKAVKVSKAVKKQAAKQEPAQARTTSTSAGEAPADASSDASPAKHAADRPTLVELVRTHLVEQSEPRSAAEVTTALGQAHSERTIKTTVVRTTLEGLVARNQAQRTKQGTSVYYTATDAPEAKQKQDAGVRTPSAQSDS</sequence>
<organism evidence="2 3">
    <name type="scientific">Streptomyces marokkonensis</name>
    <dbReference type="NCBI Taxonomy" id="324855"/>
    <lineage>
        <taxon>Bacteria</taxon>
        <taxon>Bacillati</taxon>
        <taxon>Actinomycetota</taxon>
        <taxon>Actinomycetes</taxon>
        <taxon>Kitasatosporales</taxon>
        <taxon>Streptomycetaceae</taxon>
        <taxon>Streptomyces</taxon>
    </lineage>
</organism>
<feature type="compositionally biased region" description="Low complexity" evidence="1">
    <location>
        <begin position="67"/>
        <end position="90"/>
    </location>
</feature>
<name>A0ABP7S0Q3_9ACTN</name>
<evidence type="ECO:0000256" key="1">
    <source>
        <dbReference type="SAM" id="MobiDB-lite"/>
    </source>
</evidence>
<dbReference type="EMBL" id="BAABCQ010000166">
    <property type="protein sequence ID" value="GAA4004813.1"/>
    <property type="molecule type" value="Genomic_DNA"/>
</dbReference>
<feature type="compositionally biased region" description="Polar residues" evidence="1">
    <location>
        <begin position="242"/>
        <end position="255"/>
    </location>
</feature>
<evidence type="ECO:0000313" key="2">
    <source>
        <dbReference type="EMBL" id="GAA4004813.1"/>
    </source>
</evidence>
<comment type="caution">
    <text evidence="2">The sequence shown here is derived from an EMBL/GenBank/DDBJ whole genome shotgun (WGS) entry which is preliminary data.</text>
</comment>
<feature type="compositionally biased region" description="Low complexity" evidence="1">
    <location>
        <begin position="157"/>
        <end position="185"/>
    </location>
</feature>
<dbReference type="RefSeq" id="WP_345596418.1">
    <property type="nucleotide sequence ID" value="NZ_BAABCQ010000166.1"/>
</dbReference>
<keyword evidence="3" id="KW-1185">Reference proteome</keyword>
<feature type="region of interest" description="Disordered" evidence="1">
    <location>
        <begin position="67"/>
        <end position="191"/>
    </location>
</feature>
<dbReference type="Gene3D" id="1.10.10.10">
    <property type="entry name" value="Winged helix-like DNA-binding domain superfamily/Winged helix DNA-binding domain"/>
    <property type="match status" value="1"/>
</dbReference>
<accession>A0ABP7S0Q3</accession>
<feature type="region of interest" description="Disordered" evidence="1">
    <location>
        <begin position="242"/>
        <end position="280"/>
    </location>
</feature>
<dbReference type="Proteomes" id="UP001500034">
    <property type="component" value="Unassembled WGS sequence"/>
</dbReference>
<reference evidence="3" key="1">
    <citation type="journal article" date="2019" name="Int. J. Syst. Evol. Microbiol.">
        <title>The Global Catalogue of Microorganisms (GCM) 10K type strain sequencing project: providing services to taxonomists for standard genome sequencing and annotation.</title>
        <authorList>
            <consortium name="The Broad Institute Genomics Platform"/>
            <consortium name="The Broad Institute Genome Sequencing Center for Infectious Disease"/>
            <person name="Wu L."/>
            <person name="Ma J."/>
        </authorList>
    </citation>
    <scope>NUCLEOTIDE SEQUENCE [LARGE SCALE GENOMIC DNA]</scope>
    <source>
        <strain evidence="3">JCM 17027</strain>
    </source>
</reference>
<gene>
    <name evidence="2" type="primary">slbR</name>
    <name evidence="2" type="ORF">GCM10022384_59120</name>
</gene>
<proteinExistence type="predicted"/>
<protein>
    <submittedName>
        <fullName evidence="2">Gamma-butyrolactone-binding regulator SlbR</fullName>
    </submittedName>
</protein>
<dbReference type="InterPro" id="IPR036388">
    <property type="entry name" value="WH-like_DNA-bd_sf"/>
</dbReference>
<feature type="region of interest" description="Disordered" evidence="1">
    <location>
        <begin position="1"/>
        <end position="31"/>
    </location>
</feature>
<evidence type="ECO:0000313" key="3">
    <source>
        <dbReference type="Proteomes" id="UP001500034"/>
    </source>
</evidence>
<feature type="compositionally biased region" description="Low complexity" evidence="1">
    <location>
        <begin position="1"/>
        <end position="19"/>
    </location>
</feature>
<feature type="compositionally biased region" description="Low complexity" evidence="1">
    <location>
        <begin position="107"/>
        <end position="148"/>
    </location>
</feature>